<sequence>MLGRQSSWLTGGRGKLYTRVNKEEESDTLGQPLAPDIPKNPEPNIQASNTSSSEDKEFTNGVLGTSERILQHQQPAEGSPESSRSHQGGVSEYLDRDGRHRGDGNFPTVEDKNFAQTPPGCYQRN</sequence>
<proteinExistence type="predicted"/>
<feature type="compositionally biased region" description="Polar residues" evidence="1">
    <location>
        <begin position="71"/>
        <end position="88"/>
    </location>
</feature>
<feature type="region of interest" description="Disordered" evidence="1">
    <location>
        <begin position="1"/>
        <end position="125"/>
    </location>
</feature>
<dbReference type="RefSeq" id="XP_056492681.1">
    <property type="nucleotide sequence ID" value="XM_056626886.1"/>
</dbReference>
<feature type="compositionally biased region" description="Polar residues" evidence="1">
    <location>
        <begin position="43"/>
        <end position="52"/>
    </location>
</feature>
<evidence type="ECO:0000313" key="3">
    <source>
        <dbReference type="Proteomes" id="UP001147747"/>
    </source>
</evidence>
<dbReference type="OrthoDB" id="10380999at2759"/>
<dbReference type="EMBL" id="JAPZBU010000004">
    <property type="protein sequence ID" value="KAJ5408366.1"/>
    <property type="molecule type" value="Genomic_DNA"/>
</dbReference>
<dbReference type="GeneID" id="81365866"/>
<dbReference type="AlphaFoldDB" id="A0A9W9W8H2"/>
<gene>
    <name evidence="2" type="ORF">N7509_002249</name>
</gene>
<organism evidence="2 3">
    <name type="scientific">Penicillium cosmopolitanum</name>
    <dbReference type="NCBI Taxonomy" id="1131564"/>
    <lineage>
        <taxon>Eukaryota</taxon>
        <taxon>Fungi</taxon>
        <taxon>Dikarya</taxon>
        <taxon>Ascomycota</taxon>
        <taxon>Pezizomycotina</taxon>
        <taxon>Eurotiomycetes</taxon>
        <taxon>Eurotiomycetidae</taxon>
        <taxon>Eurotiales</taxon>
        <taxon>Aspergillaceae</taxon>
        <taxon>Penicillium</taxon>
    </lineage>
</organism>
<comment type="caution">
    <text evidence="2">The sequence shown here is derived from an EMBL/GenBank/DDBJ whole genome shotgun (WGS) entry which is preliminary data.</text>
</comment>
<keyword evidence="3" id="KW-1185">Reference proteome</keyword>
<protein>
    <submittedName>
        <fullName evidence="2">Uncharacterized protein</fullName>
    </submittedName>
</protein>
<feature type="compositionally biased region" description="Basic and acidic residues" evidence="1">
    <location>
        <begin position="93"/>
        <end position="113"/>
    </location>
</feature>
<dbReference type="Proteomes" id="UP001147747">
    <property type="component" value="Unassembled WGS sequence"/>
</dbReference>
<name>A0A9W9W8H2_9EURO</name>
<accession>A0A9W9W8H2</accession>
<evidence type="ECO:0000313" key="2">
    <source>
        <dbReference type="EMBL" id="KAJ5408366.1"/>
    </source>
</evidence>
<evidence type="ECO:0000256" key="1">
    <source>
        <dbReference type="SAM" id="MobiDB-lite"/>
    </source>
</evidence>
<reference evidence="2" key="2">
    <citation type="journal article" date="2023" name="IMA Fungus">
        <title>Comparative genomic study of the Penicillium genus elucidates a diverse pangenome and 15 lateral gene transfer events.</title>
        <authorList>
            <person name="Petersen C."/>
            <person name="Sorensen T."/>
            <person name="Nielsen M.R."/>
            <person name="Sondergaard T.E."/>
            <person name="Sorensen J.L."/>
            <person name="Fitzpatrick D.A."/>
            <person name="Frisvad J.C."/>
            <person name="Nielsen K.L."/>
        </authorList>
    </citation>
    <scope>NUCLEOTIDE SEQUENCE</scope>
    <source>
        <strain evidence="2">IBT 29677</strain>
    </source>
</reference>
<reference evidence="2" key="1">
    <citation type="submission" date="2022-12" db="EMBL/GenBank/DDBJ databases">
        <authorList>
            <person name="Petersen C."/>
        </authorList>
    </citation>
    <scope>NUCLEOTIDE SEQUENCE</scope>
    <source>
        <strain evidence="2">IBT 29677</strain>
    </source>
</reference>